<evidence type="ECO:0000256" key="1">
    <source>
        <dbReference type="SAM" id="MobiDB-lite"/>
    </source>
</evidence>
<protein>
    <submittedName>
        <fullName evidence="2">Uncharacterized protein</fullName>
    </submittedName>
</protein>
<name>A0A8X6P1B4_NEPPI</name>
<dbReference type="AlphaFoldDB" id="A0A8X6P1B4"/>
<evidence type="ECO:0000313" key="3">
    <source>
        <dbReference type="Proteomes" id="UP000887013"/>
    </source>
</evidence>
<proteinExistence type="predicted"/>
<dbReference type="EMBL" id="BMAW01064113">
    <property type="protein sequence ID" value="GFT43430.1"/>
    <property type="molecule type" value="Genomic_DNA"/>
</dbReference>
<organism evidence="2 3">
    <name type="scientific">Nephila pilipes</name>
    <name type="common">Giant wood spider</name>
    <name type="synonym">Nephila maculata</name>
    <dbReference type="NCBI Taxonomy" id="299642"/>
    <lineage>
        <taxon>Eukaryota</taxon>
        <taxon>Metazoa</taxon>
        <taxon>Ecdysozoa</taxon>
        <taxon>Arthropoda</taxon>
        <taxon>Chelicerata</taxon>
        <taxon>Arachnida</taxon>
        <taxon>Araneae</taxon>
        <taxon>Araneomorphae</taxon>
        <taxon>Entelegynae</taxon>
        <taxon>Araneoidea</taxon>
        <taxon>Nephilidae</taxon>
        <taxon>Nephila</taxon>
    </lineage>
</organism>
<sequence length="86" mass="9493">NCGYPYGDMVATAAGTTSAAETRSTQKDKNWRVQVFRKKRETGHSKHKQKAGTSTGGSRRKGQGDKKNRKARDPSRGFPGRRSLLV</sequence>
<comment type="caution">
    <text evidence="2">The sequence shown here is derived from an EMBL/GenBank/DDBJ whole genome shotgun (WGS) entry which is preliminary data.</text>
</comment>
<evidence type="ECO:0000313" key="2">
    <source>
        <dbReference type="EMBL" id="GFT43430.1"/>
    </source>
</evidence>
<feature type="compositionally biased region" description="Basic and acidic residues" evidence="1">
    <location>
        <begin position="62"/>
        <end position="75"/>
    </location>
</feature>
<keyword evidence="3" id="KW-1185">Reference proteome</keyword>
<dbReference type="Proteomes" id="UP000887013">
    <property type="component" value="Unassembled WGS sequence"/>
</dbReference>
<reference evidence="2" key="1">
    <citation type="submission" date="2020-08" db="EMBL/GenBank/DDBJ databases">
        <title>Multicomponent nature underlies the extraordinary mechanical properties of spider dragline silk.</title>
        <authorList>
            <person name="Kono N."/>
            <person name="Nakamura H."/>
            <person name="Mori M."/>
            <person name="Yoshida Y."/>
            <person name="Ohtoshi R."/>
            <person name="Malay A.D."/>
            <person name="Moran D.A.P."/>
            <person name="Tomita M."/>
            <person name="Numata K."/>
            <person name="Arakawa K."/>
        </authorList>
    </citation>
    <scope>NUCLEOTIDE SEQUENCE</scope>
</reference>
<feature type="compositionally biased region" description="Basic residues" evidence="1">
    <location>
        <begin position="35"/>
        <end position="50"/>
    </location>
</feature>
<feature type="compositionally biased region" description="Low complexity" evidence="1">
    <location>
        <begin position="11"/>
        <end position="23"/>
    </location>
</feature>
<accession>A0A8X6P1B4</accession>
<feature type="region of interest" description="Disordered" evidence="1">
    <location>
        <begin position="1"/>
        <end position="86"/>
    </location>
</feature>
<feature type="non-terminal residue" evidence="2">
    <location>
        <position position="1"/>
    </location>
</feature>
<gene>
    <name evidence="2" type="ORF">NPIL_324261</name>
</gene>